<evidence type="ECO:0000256" key="2">
    <source>
        <dbReference type="SAM" id="MobiDB-lite"/>
    </source>
</evidence>
<evidence type="ECO:0008006" key="5">
    <source>
        <dbReference type="Google" id="ProtNLM"/>
    </source>
</evidence>
<dbReference type="AlphaFoldDB" id="A0A2M7G1F4"/>
<feature type="coiled-coil region" evidence="1">
    <location>
        <begin position="419"/>
        <end position="446"/>
    </location>
</feature>
<comment type="caution">
    <text evidence="3">The sequence shown here is derived from an EMBL/GenBank/DDBJ whole genome shotgun (WGS) entry which is preliminary data.</text>
</comment>
<dbReference type="InterPro" id="IPR027417">
    <property type="entry name" value="P-loop_NTPase"/>
</dbReference>
<dbReference type="CDD" id="cd00267">
    <property type="entry name" value="ABC_ATPase"/>
    <property type="match status" value="1"/>
</dbReference>
<proteinExistence type="predicted"/>
<sequence length="1154" mass="135803">MMYSKTSDMPWNRMLPLSEAQPVGTGYRLQRMELYNWGTFDNRIYTINPQGHSSLLTGANGSGKTTLIDSLLTLMVPERKYRFYNQSSGSEKKTERSEESYVLGQYGSIQEEGRNHSTAMQLRPDKQSTFSILMAYFSNQAGKHLTLVQCRWFVNQELRRIYLIAEVPLTISEDLIPLDPKGLWRKRLREKYPTTETAEPLMFFDSASKYARRMQRVFGMRSPKALTLFNQTVGIKVLGNLTDFIRQHMLEAGSIEEEFSKLKDTYKLLLTAQNAIEKAERQLELLRPVRAHAEALKQLKDLSPLGGDPHEIVNLYFSNRKRDFLGAEILRLEERERDIQLQAAHLRETLDEQRDLKENLRHSIQTDATGQQLVQMEQAHRRHEQEKRKRQEELVRYNLLAKTLDFPENPDQACFKRSLKSSQEREKQLEQDRRDLEHRIFSIEKEQEATLRQLREKEIEIRSMSGQRNNIPGRLSQIRQELADYLEVSPAALPFVGELVQVPRREAEWEGAIEKLLRGFATSLIVPEDLYSRVNAYLNRVNIGGRLVYFKVPVHFEPAQKLFAPPKALVNKLEFHPDSAYSTWVKHQIMAQFDYLCADNLGEFETYKKAVTRQGLTKSGARHEKDDRDQNFNRSQFVLGWSSQGKVDFYKDQLDALQDMLAAQQRSVEKLRQDQEKFVWLLRNLAKFEQYVDYELIHWQAMQREQEKLAQQQLLLEGGSNNLQEMRTQAEALIQRIQELENQRDDLLRREQDVRSLLADYRAQVEDIALTFADEDLDTASLPERFKAFEQTYIETLEGLNLDSLPRISKSIHDRIEKQIREDRQKREQLERQLERAMIAFKRPDKEILYKFPDWSADTYQLSEDIAYVQDYLNICRRIEEDDLPSYNKEFERYLTTHMIQKMADFRESFYLQEQEILQTVQDLNHSLEKINFRNNPETFIQLKTQRNNAPHVQRFKEMLENWVPNSQGEDELAQLRQSFVAIRELIERLDQEEHWKAYVTDVRNWNEYYAEEFFRETGRQMKVYRSMGELSGGEKAQLTYTILGSAIAYQFGITQNEPEHSFRFIAVDESFSNQDDEKATYLMDLCRQLDLQLLVVTPNDKTHIVEPYISSVHFVFRKPDQSSMLLDMPIVQFREKRSEWQELSEASLEVAAN</sequence>
<protein>
    <recommendedName>
        <fullName evidence="5">AAA family ATPase</fullName>
    </recommendedName>
</protein>
<evidence type="ECO:0000313" key="3">
    <source>
        <dbReference type="EMBL" id="PIW15566.1"/>
    </source>
</evidence>
<evidence type="ECO:0000313" key="4">
    <source>
        <dbReference type="Proteomes" id="UP000231019"/>
    </source>
</evidence>
<dbReference type="Gene3D" id="3.40.50.300">
    <property type="entry name" value="P-loop containing nucleotide triphosphate hydrolases"/>
    <property type="match status" value="1"/>
</dbReference>
<accession>A0A2M7G1F4</accession>
<organism evidence="3 4">
    <name type="scientific">bacterium (Candidatus Blackallbacteria) CG17_big_fil_post_rev_8_21_14_2_50_48_46</name>
    <dbReference type="NCBI Taxonomy" id="2014261"/>
    <lineage>
        <taxon>Bacteria</taxon>
        <taxon>Candidatus Blackallbacteria</taxon>
    </lineage>
</organism>
<dbReference type="Gene3D" id="3.40.1140.10">
    <property type="match status" value="1"/>
</dbReference>
<keyword evidence="1" id="KW-0175">Coiled coil</keyword>
<dbReference type="Pfam" id="PF13558">
    <property type="entry name" value="SbcC_Walker_B"/>
    <property type="match status" value="1"/>
</dbReference>
<reference evidence="3 4" key="1">
    <citation type="submission" date="2017-09" db="EMBL/GenBank/DDBJ databases">
        <title>Depth-based differentiation of microbial function through sediment-hosted aquifers and enrichment of novel symbionts in the deep terrestrial subsurface.</title>
        <authorList>
            <person name="Probst A.J."/>
            <person name="Ladd B."/>
            <person name="Jarett J.K."/>
            <person name="Geller-Mcgrath D.E."/>
            <person name="Sieber C.M."/>
            <person name="Emerson J.B."/>
            <person name="Anantharaman K."/>
            <person name="Thomas B.C."/>
            <person name="Malmstrom R."/>
            <person name="Stieglmeier M."/>
            <person name="Klingl A."/>
            <person name="Woyke T."/>
            <person name="Ryan C.M."/>
            <person name="Banfield J.F."/>
        </authorList>
    </citation>
    <scope>NUCLEOTIDE SEQUENCE [LARGE SCALE GENOMIC DNA]</scope>
    <source>
        <strain evidence="3">CG17_big_fil_post_rev_8_21_14_2_50_48_46</strain>
    </source>
</reference>
<feature type="coiled-coil region" evidence="1">
    <location>
        <begin position="716"/>
        <end position="757"/>
    </location>
</feature>
<evidence type="ECO:0000256" key="1">
    <source>
        <dbReference type="SAM" id="Coils"/>
    </source>
</evidence>
<name>A0A2M7G1F4_9BACT</name>
<feature type="coiled-coil region" evidence="1">
    <location>
        <begin position="813"/>
        <end position="840"/>
    </location>
</feature>
<dbReference type="Proteomes" id="UP000231019">
    <property type="component" value="Unassembled WGS sequence"/>
</dbReference>
<dbReference type="EMBL" id="PFFQ01000050">
    <property type="protein sequence ID" value="PIW15566.1"/>
    <property type="molecule type" value="Genomic_DNA"/>
</dbReference>
<feature type="compositionally biased region" description="Polar residues" evidence="2">
    <location>
        <begin position="364"/>
        <end position="375"/>
    </location>
</feature>
<feature type="region of interest" description="Disordered" evidence="2">
    <location>
        <begin position="364"/>
        <end position="390"/>
    </location>
</feature>
<gene>
    <name evidence="3" type="ORF">COW36_16590</name>
</gene>
<feature type="coiled-coil region" evidence="1">
    <location>
        <begin position="647"/>
        <end position="674"/>
    </location>
</feature>
<dbReference type="Pfam" id="PF13555">
    <property type="entry name" value="AAA_29"/>
    <property type="match status" value="1"/>
</dbReference>
<dbReference type="SUPFAM" id="SSF52540">
    <property type="entry name" value="P-loop containing nucleoside triphosphate hydrolases"/>
    <property type="match status" value="1"/>
</dbReference>